<reference evidence="9 10" key="1">
    <citation type="submission" date="2016-10" db="EMBL/GenBank/DDBJ databases">
        <authorList>
            <person name="de Groot N.N."/>
        </authorList>
    </citation>
    <scope>NUCLEOTIDE SEQUENCE [LARGE SCALE GENOMIC DNA]</scope>
    <source>
        <strain evidence="9 10">CGMCC 1.6502</strain>
    </source>
</reference>
<keyword evidence="4 6" id="KW-0862">Zinc</keyword>
<feature type="domain" description="Peptidase M3A/M3B catalytic" evidence="7">
    <location>
        <begin position="336"/>
        <end position="565"/>
    </location>
</feature>
<dbReference type="GO" id="GO:0004222">
    <property type="term" value="F:metalloendopeptidase activity"/>
    <property type="evidence" value="ECO:0007669"/>
    <property type="project" value="InterPro"/>
</dbReference>
<dbReference type="InterPro" id="IPR011977">
    <property type="entry name" value="Pept_M3B_clade3"/>
</dbReference>
<dbReference type="GO" id="GO:0006508">
    <property type="term" value="P:proteolysis"/>
    <property type="evidence" value="ECO:0007669"/>
    <property type="project" value="UniProtKB-KW"/>
</dbReference>
<dbReference type="GO" id="GO:0046872">
    <property type="term" value="F:metal ion binding"/>
    <property type="evidence" value="ECO:0007669"/>
    <property type="project" value="UniProtKB-UniRule"/>
</dbReference>
<evidence type="ECO:0000256" key="4">
    <source>
        <dbReference type="ARBA" id="ARBA00022833"/>
    </source>
</evidence>
<keyword evidence="1 6" id="KW-0645">Protease</keyword>
<keyword evidence="10" id="KW-1185">Reference proteome</keyword>
<dbReference type="PANTHER" id="PTHR34217:SF1">
    <property type="entry name" value="CARBOXYPEPTIDASE 1"/>
    <property type="match status" value="1"/>
</dbReference>
<dbReference type="CDD" id="cd09607">
    <property type="entry name" value="M3B_PepF"/>
    <property type="match status" value="1"/>
</dbReference>
<dbReference type="InterPro" id="IPR001333">
    <property type="entry name" value="Peptidase_M32_Taq"/>
</dbReference>
<sequence>MSGRYNPRWILDDLFEGGSSSQDLADYIEALEQDLNKFSNQVKQFPIPERSDDIAYVENIISLLEKSSKQLGEVSAFVSCLTAEDVHDHKAKLLVGKRSELGAKFSTVLTILDRKFVQIPSDIWNGILEQPTIAPFSFVLHERRQKAMDKLPVDQEILVNDLAVDGYHAWGEMYDAIVAKMGIDWNENGTVKRLSIGQAANLLSSPERNVRKSAFDKLEKAWLEYADLFSETLNHLAGFRLQTYKHRKWASVLHEPVNYNRMSEKTLHAMWEAISSNKTPFVSYLKRKAELLGIERLSWFDLDAPVGENGGAISYDDAARIIIEQFSRFSTGMAEFAQMAFDKRWIEADNRPGKRPGGFCTSFPDSQQTRIFMTYSGTASNVATLAHELGHGYHQYVMNDIEILNQDYAMNVAETASTFAEMIVADAAVKNAETKEQKISLLDDKIQRSVAFFMNIHSRYLFETRFYEERKSGLVSTEKLNHLMKEAQRDAYCGALYGYDPTFWASKLHFHITDVPFYNFPYTFGYLFSLGIYADAINSGDSFEEAYVSLLRDTGRMNVEDLAKKHLNVNLDRMDFWEKAIQLCIDDVEEFLKLTESQ</sequence>
<dbReference type="InterPro" id="IPR034006">
    <property type="entry name" value="M3B_PepF_2"/>
</dbReference>
<accession>A0A1G8WDQ3</accession>
<dbReference type="PANTHER" id="PTHR34217">
    <property type="entry name" value="METAL-DEPENDENT CARBOXYPEPTIDASE"/>
    <property type="match status" value="1"/>
</dbReference>
<dbReference type="AlphaFoldDB" id="A0A1G8WDQ3"/>
<dbReference type="Pfam" id="PF01432">
    <property type="entry name" value="Peptidase_M3"/>
    <property type="match status" value="1"/>
</dbReference>
<dbReference type="RefSeq" id="WP_093211146.1">
    <property type="nucleotide sequence ID" value="NZ_FNFL01000001.1"/>
</dbReference>
<dbReference type="InterPro" id="IPR042088">
    <property type="entry name" value="OligoPept_F_C"/>
</dbReference>
<name>A0A1G8WDQ3_9BACI</name>
<comment type="similarity">
    <text evidence="6">Belongs to the peptidase M3 family.</text>
</comment>
<evidence type="ECO:0000313" key="9">
    <source>
        <dbReference type="EMBL" id="SDJ76353.1"/>
    </source>
</evidence>
<keyword evidence="2 6" id="KW-0479">Metal-binding</keyword>
<organism evidence="9 10">
    <name type="scientific">Sediminibacillus albus</name>
    <dbReference type="NCBI Taxonomy" id="407036"/>
    <lineage>
        <taxon>Bacteria</taxon>
        <taxon>Bacillati</taxon>
        <taxon>Bacillota</taxon>
        <taxon>Bacilli</taxon>
        <taxon>Bacillales</taxon>
        <taxon>Bacillaceae</taxon>
        <taxon>Sediminibacillus</taxon>
    </lineage>
</organism>
<dbReference type="GO" id="GO:0004181">
    <property type="term" value="F:metallocarboxypeptidase activity"/>
    <property type="evidence" value="ECO:0007669"/>
    <property type="project" value="InterPro"/>
</dbReference>
<dbReference type="SUPFAM" id="SSF55486">
    <property type="entry name" value="Metalloproteases ('zincins'), catalytic domain"/>
    <property type="match status" value="1"/>
</dbReference>
<dbReference type="Gene3D" id="1.20.140.70">
    <property type="entry name" value="Oligopeptidase f, N-terminal domain"/>
    <property type="match status" value="1"/>
</dbReference>
<dbReference type="InterPro" id="IPR001567">
    <property type="entry name" value="Pept_M3A_M3B_dom"/>
</dbReference>
<evidence type="ECO:0000256" key="2">
    <source>
        <dbReference type="ARBA" id="ARBA00022723"/>
    </source>
</evidence>
<proteinExistence type="inferred from homology"/>
<dbReference type="Pfam" id="PF08439">
    <property type="entry name" value="Peptidase_M3_N"/>
    <property type="match status" value="1"/>
</dbReference>
<keyword evidence="5 6" id="KW-0482">Metalloprotease</keyword>
<feature type="domain" description="Oligopeptidase F N-terminal" evidence="8">
    <location>
        <begin position="116"/>
        <end position="181"/>
    </location>
</feature>
<dbReference type="OrthoDB" id="9769691at2"/>
<evidence type="ECO:0000256" key="5">
    <source>
        <dbReference type="ARBA" id="ARBA00023049"/>
    </source>
</evidence>
<comment type="cofactor">
    <cofactor evidence="6">
        <name>Zn(2+)</name>
        <dbReference type="ChEBI" id="CHEBI:29105"/>
    </cofactor>
    <text evidence="6">Binds 1 zinc ion.</text>
</comment>
<dbReference type="EMBL" id="FNFL01000001">
    <property type="protein sequence ID" value="SDJ76353.1"/>
    <property type="molecule type" value="Genomic_DNA"/>
</dbReference>
<dbReference type="NCBIfam" id="TIGR02290">
    <property type="entry name" value="M3_fam_3"/>
    <property type="match status" value="1"/>
</dbReference>
<evidence type="ECO:0000256" key="6">
    <source>
        <dbReference type="RuleBase" id="RU003435"/>
    </source>
</evidence>
<evidence type="ECO:0000256" key="3">
    <source>
        <dbReference type="ARBA" id="ARBA00022801"/>
    </source>
</evidence>
<protein>
    <submittedName>
        <fullName evidence="9">Oligoendopeptidase, pepF/M3 family</fullName>
    </submittedName>
</protein>
<gene>
    <name evidence="9" type="ORF">SAMN05216243_0726</name>
</gene>
<evidence type="ECO:0000259" key="8">
    <source>
        <dbReference type="Pfam" id="PF08439"/>
    </source>
</evidence>
<evidence type="ECO:0000313" key="10">
    <source>
        <dbReference type="Proteomes" id="UP000198694"/>
    </source>
</evidence>
<dbReference type="Proteomes" id="UP000198694">
    <property type="component" value="Unassembled WGS sequence"/>
</dbReference>
<evidence type="ECO:0000259" key="7">
    <source>
        <dbReference type="Pfam" id="PF01432"/>
    </source>
</evidence>
<dbReference type="InterPro" id="IPR013647">
    <property type="entry name" value="OligopepF_N_dom"/>
</dbReference>
<dbReference type="Gene3D" id="1.10.1370.20">
    <property type="entry name" value="Oligoendopeptidase f, C-terminal domain"/>
    <property type="match status" value="1"/>
</dbReference>
<evidence type="ECO:0000256" key="1">
    <source>
        <dbReference type="ARBA" id="ARBA00022670"/>
    </source>
</evidence>
<dbReference type="STRING" id="407036.SAMN05216243_0726"/>
<keyword evidence="3 6" id="KW-0378">Hydrolase</keyword>